<keyword evidence="7 8" id="KW-0472">Membrane</keyword>
<dbReference type="STRING" id="1851148.SMSP2_00073"/>
<dbReference type="KEGG" id="pbas:SMSP2_00073"/>
<feature type="transmembrane region" description="Helical" evidence="8">
    <location>
        <begin position="397"/>
        <end position="419"/>
    </location>
</feature>
<proteinExistence type="inferred from homology"/>
<keyword evidence="6" id="KW-0406">Ion transport</keyword>
<evidence type="ECO:0000256" key="3">
    <source>
        <dbReference type="ARBA" id="ARBA00022448"/>
    </source>
</evidence>
<keyword evidence="10" id="KW-1185">Reference proteome</keyword>
<accession>A0A1Q2MBX4</accession>
<feature type="transmembrane region" description="Helical" evidence="8">
    <location>
        <begin position="517"/>
        <end position="533"/>
    </location>
</feature>
<protein>
    <submittedName>
        <fullName evidence="9">V-type ATP synthase subunit I</fullName>
    </submittedName>
</protein>
<feature type="transmembrane region" description="Helical" evidence="8">
    <location>
        <begin position="358"/>
        <end position="385"/>
    </location>
</feature>
<organism evidence="9 10">
    <name type="scientific">Limihaloglobus sulfuriphilus</name>
    <dbReference type="NCBI Taxonomy" id="1851148"/>
    <lineage>
        <taxon>Bacteria</taxon>
        <taxon>Pseudomonadati</taxon>
        <taxon>Planctomycetota</taxon>
        <taxon>Phycisphaerae</taxon>
        <taxon>Sedimentisphaerales</taxon>
        <taxon>Sedimentisphaeraceae</taxon>
        <taxon>Limihaloglobus</taxon>
    </lineage>
</organism>
<feature type="transmembrane region" description="Helical" evidence="8">
    <location>
        <begin position="540"/>
        <end position="558"/>
    </location>
</feature>
<evidence type="ECO:0000256" key="6">
    <source>
        <dbReference type="ARBA" id="ARBA00023065"/>
    </source>
</evidence>
<evidence type="ECO:0000256" key="2">
    <source>
        <dbReference type="ARBA" id="ARBA00009904"/>
    </source>
</evidence>
<dbReference type="EMBL" id="CP019646">
    <property type="protein sequence ID" value="AQQ69742.1"/>
    <property type="molecule type" value="Genomic_DNA"/>
</dbReference>
<evidence type="ECO:0000256" key="1">
    <source>
        <dbReference type="ARBA" id="ARBA00004141"/>
    </source>
</evidence>
<dbReference type="GO" id="GO:0007035">
    <property type="term" value="P:vacuolar acidification"/>
    <property type="evidence" value="ECO:0007669"/>
    <property type="project" value="TreeGrafter"/>
</dbReference>
<dbReference type="Proteomes" id="UP000188181">
    <property type="component" value="Chromosome"/>
</dbReference>
<keyword evidence="5 8" id="KW-1133">Transmembrane helix</keyword>
<reference evidence="10" key="1">
    <citation type="submission" date="2017-02" db="EMBL/GenBank/DDBJ databases">
        <title>Comparative genomics and description of representatives of a novel lineage of planctomycetes thriving in anoxic sediments.</title>
        <authorList>
            <person name="Spring S."/>
            <person name="Bunk B."/>
            <person name="Sproer C."/>
        </authorList>
    </citation>
    <scope>NUCLEOTIDE SEQUENCE [LARGE SCALE GENOMIC DNA]</scope>
    <source>
        <strain evidence="10">SM-Chi-D1</strain>
    </source>
</reference>
<dbReference type="GO" id="GO:0051117">
    <property type="term" value="F:ATPase binding"/>
    <property type="evidence" value="ECO:0007669"/>
    <property type="project" value="TreeGrafter"/>
</dbReference>
<evidence type="ECO:0000256" key="4">
    <source>
        <dbReference type="ARBA" id="ARBA00022692"/>
    </source>
</evidence>
<keyword evidence="4 8" id="KW-0812">Transmembrane</keyword>
<keyword evidence="3" id="KW-0813">Transport</keyword>
<sequence precursor="true">MSVVKMSKILVLCHKTMASEVLEKLQDSGLAQTLSCDQAQVAKKYEELIPKPSREKELRNQITQTAQAAEFLAEYWQGPRLTSIFKPLRVVSKKKYNDTVNSPKTSKIIEEANSLNDQISSTVHKINECGEHIAYLEPWENLKEPVETFTKLEHFFAFPAQISKRHMKTALKLCDELGCAFEEVSSENNIVSGIFAGPADKNDELHKNLRALDYNQVFFEGKKGTIEKLTNEILNEQAKSEVKLGKLKNQAQELAKELLDVQIYYDYLSNRLARAQTHQNLPVSEKVYFIEGWTRKKDFEKLEAMLNSFDGCTVSEIEPAKGEEPPIEIENKRLIEPFEVVTKLYGMPHYLEMDPTVLLAPFFALFFALCLTDAGYGLIMVALFIWLIRKMQMNKKFIILMLMCSVLTVFAGAVTGGWFGSSLMDLAVKYEITWLSSAITSITWFEPLSDPMKFMTISVALGVIQIMFGLCCGFVNALRREGLWAAVCDRLSWIVLIGSLICIALTFAGILPKSAAALMKVLAAVSAVWIFLFSHREGGITARLCMGGYNLFTAVFYIGDILSYLRLMALGMATGGIALAVNIIASIISDVPYAGPVLAILVLIGGHLFNMAQSSLGAFVHSMRLQFVEYYPKFFNGGGEEFTPFKNQYKFIHITETESI</sequence>
<dbReference type="AlphaFoldDB" id="A0A1Q2MBX4"/>
<dbReference type="PANTHER" id="PTHR11629">
    <property type="entry name" value="VACUOLAR PROTON ATPASES"/>
    <property type="match status" value="1"/>
</dbReference>
<dbReference type="Pfam" id="PF01496">
    <property type="entry name" value="V_ATPase_I"/>
    <property type="match status" value="1"/>
</dbReference>
<comment type="similarity">
    <text evidence="2">Belongs to the V-ATPase 116 kDa subunit family.</text>
</comment>
<comment type="subcellular location">
    <subcellularLocation>
        <location evidence="1">Membrane</location>
        <topology evidence="1">Multi-pass membrane protein</topology>
    </subcellularLocation>
</comment>
<dbReference type="PANTHER" id="PTHR11629:SF63">
    <property type="entry name" value="V-TYPE PROTON ATPASE SUBUNIT A"/>
    <property type="match status" value="1"/>
</dbReference>
<evidence type="ECO:0000313" key="10">
    <source>
        <dbReference type="Proteomes" id="UP000188181"/>
    </source>
</evidence>
<dbReference type="GO" id="GO:0033179">
    <property type="term" value="C:proton-transporting V-type ATPase, V0 domain"/>
    <property type="evidence" value="ECO:0007669"/>
    <property type="project" value="InterPro"/>
</dbReference>
<feature type="transmembrane region" description="Helical" evidence="8">
    <location>
        <begin position="454"/>
        <end position="478"/>
    </location>
</feature>
<dbReference type="GO" id="GO:0016471">
    <property type="term" value="C:vacuolar proton-transporting V-type ATPase complex"/>
    <property type="evidence" value="ECO:0007669"/>
    <property type="project" value="TreeGrafter"/>
</dbReference>
<dbReference type="GO" id="GO:0046961">
    <property type="term" value="F:proton-transporting ATPase activity, rotational mechanism"/>
    <property type="evidence" value="ECO:0007669"/>
    <property type="project" value="InterPro"/>
</dbReference>
<gene>
    <name evidence="9" type="ORF">SMSP2_00073</name>
</gene>
<name>A0A1Q2MBX4_9BACT</name>
<evidence type="ECO:0000256" key="7">
    <source>
        <dbReference type="ARBA" id="ARBA00023136"/>
    </source>
</evidence>
<evidence type="ECO:0000256" key="5">
    <source>
        <dbReference type="ARBA" id="ARBA00022989"/>
    </source>
</evidence>
<dbReference type="InterPro" id="IPR002490">
    <property type="entry name" value="V-ATPase_116kDa_su"/>
</dbReference>
<evidence type="ECO:0000256" key="8">
    <source>
        <dbReference type="SAM" id="Phobius"/>
    </source>
</evidence>
<dbReference type="OrthoDB" id="9803814at2"/>
<feature type="transmembrane region" description="Helical" evidence="8">
    <location>
        <begin position="490"/>
        <end position="511"/>
    </location>
</feature>
<evidence type="ECO:0000313" key="9">
    <source>
        <dbReference type="EMBL" id="AQQ69742.1"/>
    </source>
</evidence>
<dbReference type="RefSeq" id="WP_146682054.1">
    <property type="nucleotide sequence ID" value="NZ_CP019646.1"/>
</dbReference>